<proteinExistence type="predicted"/>
<evidence type="ECO:0000313" key="3">
    <source>
        <dbReference type="Proteomes" id="UP000324065"/>
    </source>
</evidence>
<name>A0A5M6I827_9PROT</name>
<dbReference type="Proteomes" id="UP000324065">
    <property type="component" value="Unassembled WGS sequence"/>
</dbReference>
<dbReference type="RefSeq" id="WP_150063580.1">
    <property type="nucleotide sequence ID" value="NZ_JACHII010000018.1"/>
</dbReference>
<keyword evidence="1" id="KW-1133">Transmembrane helix</keyword>
<dbReference type="AlphaFoldDB" id="A0A5M6I827"/>
<feature type="transmembrane region" description="Helical" evidence="1">
    <location>
        <begin position="17"/>
        <end position="38"/>
    </location>
</feature>
<dbReference type="EMBL" id="VWPJ01000019">
    <property type="protein sequence ID" value="KAA5604323.1"/>
    <property type="molecule type" value="Genomic_DNA"/>
</dbReference>
<reference evidence="2 3" key="1">
    <citation type="submission" date="2019-09" db="EMBL/GenBank/DDBJ databases">
        <title>Genome sequence of Roseospira marina, one of the more divergent members of the non-sulfur purple photosynthetic bacterial family, the Rhodospirillaceae.</title>
        <authorList>
            <person name="Meyer T."/>
            <person name="Kyndt J."/>
        </authorList>
    </citation>
    <scope>NUCLEOTIDE SEQUENCE [LARGE SCALE GENOMIC DNA]</scope>
    <source>
        <strain evidence="2 3">DSM 15113</strain>
    </source>
</reference>
<gene>
    <name evidence="2" type="ORF">F1188_16655</name>
</gene>
<feature type="transmembrane region" description="Helical" evidence="1">
    <location>
        <begin position="50"/>
        <end position="70"/>
    </location>
</feature>
<keyword evidence="1" id="KW-0472">Membrane</keyword>
<organism evidence="2 3">
    <name type="scientific">Roseospira marina</name>
    <dbReference type="NCBI Taxonomy" id="140057"/>
    <lineage>
        <taxon>Bacteria</taxon>
        <taxon>Pseudomonadati</taxon>
        <taxon>Pseudomonadota</taxon>
        <taxon>Alphaproteobacteria</taxon>
        <taxon>Rhodospirillales</taxon>
        <taxon>Rhodospirillaceae</taxon>
        <taxon>Roseospira</taxon>
    </lineage>
</organism>
<accession>A0A5M6I827</accession>
<dbReference type="OrthoDB" id="7509319at2"/>
<evidence type="ECO:0000313" key="2">
    <source>
        <dbReference type="EMBL" id="KAA5604323.1"/>
    </source>
</evidence>
<feature type="transmembrane region" description="Helical" evidence="1">
    <location>
        <begin position="76"/>
        <end position="93"/>
    </location>
</feature>
<protein>
    <submittedName>
        <fullName evidence="2">Uncharacterized protein</fullName>
    </submittedName>
</protein>
<keyword evidence="3" id="KW-1185">Reference proteome</keyword>
<evidence type="ECO:0000256" key="1">
    <source>
        <dbReference type="SAM" id="Phobius"/>
    </source>
</evidence>
<sequence length="96" mass="10370">MAATRHTPTRGDWLAKILAGTLLGFTFAIGCSGVFVHLVLRLDLATKAQLAMWMVVPIWLGVLSACFAVRDAHAVWLRLGLANLAVFALLIVANQL</sequence>
<comment type="caution">
    <text evidence="2">The sequence shown here is derived from an EMBL/GenBank/DDBJ whole genome shotgun (WGS) entry which is preliminary data.</text>
</comment>
<keyword evidence="1" id="KW-0812">Transmembrane</keyword>
<dbReference type="PROSITE" id="PS51257">
    <property type="entry name" value="PROKAR_LIPOPROTEIN"/>
    <property type="match status" value="1"/>
</dbReference>